<dbReference type="EMBL" id="JAEFCI010007545">
    <property type="protein sequence ID" value="KAG5458995.1"/>
    <property type="molecule type" value="Genomic_DNA"/>
</dbReference>
<dbReference type="PANTHER" id="PTHR42800:SF3">
    <property type="entry name" value="GLYCOSYL HYDROLASE FAMILY 32 N-TERMINAL DOMAIN-CONTAINING PROTEIN"/>
    <property type="match status" value="1"/>
</dbReference>
<dbReference type="GO" id="GO:0005987">
    <property type="term" value="P:sucrose catabolic process"/>
    <property type="evidence" value="ECO:0007669"/>
    <property type="project" value="TreeGrafter"/>
</dbReference>
<comment type="caution">
    <text evidence="2">The sequence shown here is derived from an EMBL/GenBank/DDBJ whole genome shotgun (WGS) entry which is preliminary data.</text>
</comment>
<reference evidence="2 3" key="1">
    <citation type="journal article" name="Sci. Rep.">
        <title>Genome-scale phylogenetic analyses confirm Olpidium as the closest living zoosporic fungus to the non-flagellated, terrestrial fungi.</title>
        <authorList>
            <person name="Chang Y."/>
            <person name="Rochon D."/>
            <person name="Sekimoto S."/>
            <person name="Wang Y."/>
            <person name="Chovatia M."/>
            <person name="Sandor L."/>
            <person name="Salamov A."/>
            <person name="Grigoriev I.V."/>
            <person name="Stajich J.E."/>
            <person name="Spatafora J.W."/>
        </authorList>
    </citation>
    <scope>NUCLEOTIDE SEQUENCE [LARGE SCALE GENOMIC DNA]</scope>
    <source>
        <strain evidence="2">S191</strain>
    </source>
</reference>
<sequence>MFVATYHNVLDPDNRLATLGPFMVTDGPKVRELETKVVRTLGVRPILEVETLRGPDVFTFRDGEHEYPSEIPIGGSVNYEIVATAKNVPEGGRVGFVIRHTADGSEQTVVYFDRARGRVVIDRSRSTKTEGVFVGEDTGKFELFQIANSCKCQPTRAERLDLRIFVDNSVVEVYANGRFALSSRIYPSDDADRLSTYGTDGARFDSIDVYHNIKSVFPDRLSGSANLTSLPLNELAQSSAASTFRTASVIALSAASAGTLVSAL</sequence>
<dbReference type="InterPro" id="IPR013189">
    <property type="entry name" value="Glyco_hydro_32_C"/>
</dbReference>
<dbReference type="Proteomes" id="UP000673691">
    <property type="component" value="Unassembled WGS sequence"/>
</dbReference>
<dbReference type="GO" id="GO:0004575">
    <property type="term" value="F:sucrose alpha-glucosidase activity"/>
    <property type="evidence" value="ECO:0007669"/>
    <property type="project" value="TreeGrafter"/>
</dbReference>
<evidence type="ECO:0000313" key="2">
    <source>
        <dbReference type="EMBL" id="KAG5458995.1"/>
    </source>
</evidence>
<dbReference type="GO" id="GO:0030246">
    <property type="term" value="F:carbohydrate binding"/>
    <property type="evidence" value="ECO:0007669"/>
    <property type="project" value="UniProtKB-KW"/>
</dbReference>
<keyword evidence="3" id="KW-1185">Reference proteome</keyword>
<dbReference type="Pfam" id="PF08244">
    <property type="entry name" value="Glyco_hydro_32C"/>
    <property type="match status" value="1"/>
</dbReference>
<evidence type="ECO:0000313" key="3">
    <source>
        <dbReference type="Proteomes" id="UP000673691"/>
    </source>
</evidence>
<protein>
    <submittedName>
        <fullName evidence="2">Concanavalin A-like lectin/glucanase domain-containing protein</fullName>
    </submittedName>
</protein>
<accession>A0A8H7ZTF8</accession>
<dbReference type="GO" id="GO:0005737">
    <property type="term" value="C:cytoplasm"/>
    <property type="evidence" value="ECO:0007669"/>
    <property type="project" value="TreeGrafter"/>
</dbReference>
<evidence type="ECO:0000259" key="1">
    <source>
        <dbReference type="Pfam" id="PF08244"/>
    </source>
</evidence>
<feature type="domain" description="Glycosyl hydrolase family 32 C-terminal" evidence="1">
    <location>
        <begin position="72"/>
        <end position="211"/>
    </location>
</feature>
<dbReference type="AlphaFoldDB" id="A0A8H7ZTF8"/>
<dbReference type="InterPro" id="IPR013320">
    <property type="entry name" value="ConA-like_dom_sf"/>
</dbReference>
<dbReference type="PANTHER" id="PTHR42800">
    <property type="entry name" value="EXOINULINASE INUD (AFU_ORTHOLOGUE AFUA_5G00480)"/>
    <property type="match status" value="1"/>
</dbReference>
<dbReference type="SUPFAM" id="SSF49899">
    <property type="entry name" value="Concanavalin A-like lectins/glucanases"/>
    <property type="match status" value="1"/>
</dbReference>
<proteinExistence type="predicted"/>
<gene>
    <name evidence="2" type="ORF">BJ554DRAFT_678</name>
</gene>
<name>A0A8H7ZTF8_9FUNG</name>
<organism evidence="2 3">
    <name type="scientific">Olpidium bornovanus</name>
    <dbReference type="NCBI Taxonomy" id="278681"/>
    <lineage>
        <taxon>Eukaryota</taxon>
        <taxon>Fungi</taxon>
        <taxon>Fungi incertae sedis</taxon>
        <taxon>Olpidiomycota</taxon>
        <taxon>Olpidiomycotina</taxon>
        <taxon>Olpidiomycetes</taxon>
        <taxon>Olpidiales</taxon>
        <taxon>Olpidiaceae</taxon>
        <taxon>Olpidium</taxon>
    </lineage>
</organism>
<dbReference type="OrthoDB" id="202537at2759"/>
<dbReference type="Gene3D" id="2.60.120.560">
    <property type="entry name" value="Exo-inulinase, domain 1"/>
    <property type="match status" value="1"/>
</dbReference>